<keyword evidence="2 4" id="KW-0119">Carbohydrate metabolism</keyword>
<dbReference type="Pfam" id="PF09210">
    <property type="entry name" value="BE_C"/>
    <property type="match status" value="1"/>
</dbReference>
<dbReference type="InterPro" id="IPR015293">
    <property type="entry name" value="BE_C"/>
</dbReference>
<dbReference type="InterPro" id="IPR028995">
    <property type="entry name" value="Glyco_hydro_57/38_cen_sf"/>
</dbReference>
<dbReference type="HOGENOM" id="CLU_008192_1_0_12"/>
<evidence type="ECO:0000259" key="5">
    <source>
        <dbReference type="Pfam" id="PF03065"/>
    </source>
</evidence>
<keyword evidence="7" id="KW-0378">Hydrolase</keyword>
<evidence type="ECO:0000313" key="8">
    <source>
        <dbReference type="Proteomes" id="UP000009222"/>
    </source>
</evidence>
<dbReference type="Proteomes" id="UP000009222">
    <property type="component" value="Chromosome"/>
</dbReference>
<dbReference type="EMBL" id="CP001841">
    <property type="protein sequence ID" value="AEF81319.1"/>
    <property type="molecule type" value="Genomic_DNA"/>
</dbReference>
<dbReference type="OrthoDB" id="9803279at2"/>
<dbReference type="GO" id="GO:0005576">
    <property type="term" value="C:extracellular region"/>
    <property type="evidence" value="ECO:0007669"/>
    <property type="project" value="TreeGrafter"/>
</dbReference>
<dbReference type="AlphaFoldDB" id="F5Y9J1"/>
<evidence type="ECO:0000256" key="3">
    <source>
        <dbReference type="PIRSR" id="PIRSR640042-1"/>
    </source>
</evidence>
<name>F5Y9J1_LEAAZ</name>
<dbReference type="InterPro" id="IPR004300">
    <property type="entry name" value="Glyco_hydro_57_N"/>
</dbReference>
<comment type="similarity">
    <text evidence="1 4">Belongs to the glycosyl hydrolase 57 family.</text>
</comment>
<dbReference type="InParanoid" id="F5Y9J1"/>
<accession>F5Y9J1</accession>
<feature type="active site" description="Proton donor" evidence="3">
    <location>
        <position position="343"/>
    </location>
</feature>
<feature type="domain" description="1,4-alpha-glucan branching enzyme C-terminal" evidence="6">
    <location>
        <begin position="416"/>
        <end position="516"/>
    </location>
</feature>
<dbReference type="PANTHER" id="PTHR41695">
    <property type="entry name" value="1,4-ALPHA-GLUCAN BRANCHING ENZYME RV3031-RELATED"/>
    <property type="match status" value="1"/>
</dbReference>
<reference evidence="8" key="1">
    <citation type="submission" date="2009-12" db="EMBL/GenBank/DDBJ databases">
        <title>Complete sequence of Treponema azotonutricium strain ZAS-9.</title>
        <authorList>
            <person name="Tetu S.G."/>
            <person name="Matson E."/>
            <person name="Ren Q."/>
            <person name="Seshadri R."/>
            <person name="Elbourne L."/>
            <person name="Hassan K.A."/>
            <person name="Durkin A."/>
            <person name="Radune D."/>
            <person name="Mohamoud Y."/>
            <person name="Shay R."/>
            <person name="Jin S."/>
            <person name="Zhang X."/>
            <person name="Lucey K."/>
            <person name="Ballor N.R."/>
            <person name="Ottesen E."/>
            <person name="Rosenthal R."/>
            <person name="Allen A."/>
            <person name="Leadbetter J.R."/>
            <person name="Paulsen I.T."/>
        </authorList>
    </citation>
    <scope>NUCLEOTIDE SEQUENCE [LARGE SCALE GENOMIC DNA]</scope>
    <source>
        <strain evidence="8">ATCC BAA-888 / DSM 13862 / ZAS-9</strain>
    </source>
</reference>
<evidence type="ECO:0000259" key="6">
    <source>
        <dbReference type="Pfam" id="PF09210"/>
    </source>
</evidence>
<dbReference type="KEGG" id="taz:TREAZ_0848"/>
<dbReference type="GO" id="GO:0016787">
    <property type="term" value="F:hydrolase activity"/>
    <property type="evidence" value="ECO:0007669"/>
    <property type="project" value="UniProtKB-KW"/>
</dbReference>
<dbReference type="Gene3D" id="1.20.1430.10">
    <property type="entry name" value="Families 57/38 glycoside transferase, middle domain"/>
    <property type="match status" value="1"/>
</dbReference>
<dbReference type="Gene3D" id="3.20.110.10">
    <property type="entry name" value="Glycoside hydrolase 38, N terminal domain"/>
    <property type="match status" value="1"/>
</dbReference>
<dbReference type="PANTHER" id="PTHR41695:SF1">
    <property type="entry name" value="1,4-ALPHA-GLUCAN BRANCHING ENZYME TK1436"/>
    <property type="match status" value="1"/>
</dbReference>
<dbReference type="eggNOG" id="COG1543">
    <property type="taxonomic scope" value="Bacteria"/>
</dbReference>
<organism evidence="7 8">
    <name type="scientific">Leadbettera azotonutricia (strain ATCC BAA-888 / DSM 13862 / ZAS-9)</name>
    <name type="common">Treponema azotonutricium</name>
    <dbReference type="NCBI Taxonomy" id="545695"/>
    <lineage>
        <taxon>Bacteria</taxon>
        <taxon>Pseudomonadati</taxon>
        <taxon>Spirochaetota</taxon>
        <taxon>Spirochaetia</taxon>
        <taxon>Spirochaetales</taxon>
        <taxon>Breznakiellaceae</taxon>
        <taxon>Leadbettera</taxon>
    </lineage>
</organism>
<dbReference type="InterPro" id="IPR011330">
    <property type="entry name" value="Glyco_hydro/deAcase_b/a-brl"/>
</dbReference>
<dbReference type="SUPFAM" id="SSF88713">
    <property type="entry name" value="Glycoside hydrolase/deacetylase"/>
    <property type="match status" value="1"/>
</dbReference>
<evidence type="ECO:0000313" key="7">
    <source>
        <dbReference type="EMBL" id="AEF81319.1"/>
    </source>
</evidence>
<feature type="domain" description="Glycoside hydrolase family 57 N-terminal" evidence="5">
    <location>
        <begin position="9"/>
        <end position="251"/>
    </location>
</feature>
<feature type="active site" description="Nucleophile" evidence="3">
    <location>
        <position position="191"/>
    </location>
</feature>
<reference evidence="7 8" key="2">
    <citation type="journal article" date="2011" name="ISME J.">
        <title>RNA-seq reveals cooperative metabolic interactions between two termite-gut spirochete species in co-culture.</title>
        <authorList>
            <person name="Rosenthal A.Z."/>
            <person name="Matson E.G."/>
            <person name="Eldar A."/>
            <person name="Leadbetter J.R."/>
        </authorList>
    </citation>
    <scope>NUCLEOTIDE SEQUENCE [LARGE SCALE GENOMIC DNA]</scope>
    <source>
        <strain evidence="8">ATCC BAA-888 / DSM 13862 / ZAS-9</strain>
    </source>
</reference>
<dbReference type="STRING" id="545695.TREAZ_0848"/>
<dbReference type="InterPro" id="IPR037090">
    <property type="entry name" value="57_glycoside_trans_central"/>
</dbReference>
<dbReference type="InterPro" id="IPR027291">
    <property type="entry name" value="Glyco_hydro_38_N_sf"/>
</dbReference>
<dbReference type="Pfam" id="PF03065">
    <property type="entry name" value="Glyco_hydro_57"/>
    <property type="match status" value="1"/>
</dbReference>
<evidence type="ECO:0000256" key="1">
    <source>
        <dbReference type="ARBA" id="ARBA00006821"/>
    </source>
</evidence>
<dbReference type="GO" id="GO:0030979">
    <property type="term" value="P:alpha-glucan biosynthetic process"/>
    <property type="evidence" value="ECO:0007669"/>
    <property type="project" value="InterPro"/>
</dbReference>
<gene>
    <name evidence="7" type="ordered locus">TREAZ_0848</name>
</gene>
<keyword evidence="8" id="KW-1185">Reference proteome</keyword>
<dbReference type="RefSeq" id="WP_015711131.1">
    <property type="nucleotide sequence ID" value="NC_015577.1"/>
</dbReference>
<evidence type="ECO:0000256" key="2">
    <source>
        <dbReference type="ARBA" id="ARBA00023277"/>
    </source>
</evidence>
<dbReference type="GO" id="GO:0003844">
    <property type="term" value="F:1,4-alpha-glucan branching enzyme activity"/>
    <property type="evidence" value="ECO:0007669"/>
    <property type="project" value="InterPro"/>
</dbReference>
<sequence>MNNNPVISIVLNAHIPFIRHPEQAECLEERSFFEAISDTYIPLLEMFDRLDRDHVPFRMGISISPTLCHMLNDSHLMKRYLTFTDKQIEFGANELKRLPGDDALSRGVKQFYDCMVEKRVLFTERYEGSLLKVFDYYQKKGRLELLLTAATHAFLPFYAAYPEAIQAEIEVAIGAYRSQFGKNPQGFWLPEMGWKAELDSWLRSYNFAYTMVDTHGLVFSQPRAEKGSFYPAKTPAGVFVVGRDFYAKEDIEALSSCSEYRDNKKDLGFELPPDLIKPFLGTQGGRGCTGYKCRTRGGAVYNFDEARQKAQDQARVFLKNRKTRLGEAQVLMDKPPFCLCAFDADNFGRRWYEGPQFLETIFREGAQDFQFMTPAEYLYKQDPSSFQTLMPEFSSWGINGYGETWADASNDWIYRHTTRALERMIEISDRFPDNSGLKERTLNQAAREILLSMASDWPGMLYKQENSAYARLQIESCLRNFTTIYEALGSNYISTEWLTSLEKRHNIFPNINYRVFRRKK</sequence>
<dbReference type="SUPFAM" id="SSF88688">
    <property type="entry name" value="Families 57/38 glycoside transferase middle domain"/>
    <property type="match status" value="1"/>
</dbReference>
<dbReference type="InterPro" id="IPR040042">
    <property type="entry name" value="Branching_enz_MT3115-like"/>
</dbReference>
<proteinExistence type="inferred from homology"/>
<protein>
    <submittedName>
        <fullName evidence="7">Glycosyl hydrolase, family 57</fullName>
    </submittedName>
</protein>
<evidence type="ECO:0000256" key="4">
    <source>
        <dbReference type="RuleBase" id="RU361196"/>
    </source>
</evidence>